<sequence>MRTIVCEKNNGKLSINKEDMDSVVTELSAGRLIVYPTETVYGLGCDPFDETAVKRLFMAKRRPFDMAMSIIVQDIAMMEEVAYVDDRAIKLVKEFMPGPLTLILPKKPVVPNILSASTDEIGIRIPDCNVALSIVKEFGPVVSTSANVHSHNSPLTCQDAMKDLGPSVSLYVDGGKSPIGQPSTIIQLTEDEMILIRPGSLPKERVEAVLNE</sequence>
<dbReference type="GO" id="GO:0003725">
    <property type="term" value="F:double-stranded RNA binding"/>
    <property type="evidence" value="ECO:0007669"/>
    <property type="project" value="InterPro"/>
</dbReference>
<evidence type="ECO:0000313" key="14">
    <source>
        <dbReference type="Proteomes" id="UP000752814"/>
    </source>
</evidence>
<evidence type="ECO:0000256" key="3">
    <source>
        <dbReference type="ARBA" id="ARBA00012584"/>
    </source>
</evidence>
<comment type="similarity">
    <text evidence="2">Belongs to the SUA5 family.</text>
</comment>
<evidence type="ECO:0000256" key="8">
    <source>
        <dbReference type="ARBA" id="ARBA00022741"/>
    </source>
</evidence>
<evidence type="ECO:0000256" key="6">
    <source>
        <dbReference type="ARBA" id="ARBA00022694"/>
    </source>
</evidence>
<evidence type="ECO:0000256" key="4">
    <source>
        <dbReference type="ARBA" id="ARBA00022490"/>
    </source>
</evidence>
<dbReference type="GO" id="GO:0008033">
    <property type="term" value="P:tRNA processing"/>
    <property type="evidence" value="ECO:0007669"/>
    <property type="project" value="UniProtKB-KW"/>
</dbReference>
<dbReference type="Gene3D" id="3.90.870.10">
    <property type="entry name" value="DHBP synthase"/>
    <property type="match status" value="1"/>
</dbReference>
<name>A0A8J8PFE3_9ARCH</name>
<dbReference type="PANTHER" id="PTHR17490">
    <property type="entry name" value="SUA5"/>
    <property type="match status" value="1"/>
</dbReference>
<dbReference type="InterPro" id="IPR017945">
    <property type="entry name" value="DHBP_synth_RibB-like_a/b_dom"/>
</dbReference>
<comment type="catalytic activity">
    <reaction evidence="11">
        <text>L-threonine + hydrogencarbonate + ATP = L-threonylcarbamoyladenylate + diphosphate + H2O</text>
        <dbReference type="Rhea" id="RHEA:36407"/>
        <dbReference type="ChEBI" id="CHEBI:15377"/>
        <dbReference type="ChEBI" id="CHEBI:17544"/>
        <dbReference type="ChEBI" id="CHEBI:30616"/>
        <dbReference type="ChEBI" id="CHEBI:33019"/>
        <dbReference type="ChEBI" id="CHEBI:57926"/>
        <dbReference type="ChEBI" id="CHEBI:73682"/>
        <dbReference type="EC" id="2.7.7.87"/>
    </reaction>
</comment>
<protein>
    <recommendedName>
        <fullName evidence="10">L-threonylcarbamoyladenylate synthase</fullName>
        <ecNumber evidence="3">2.7.7.87</ecNumber>
    </recommendedName>
    <alternativeName>
        <fullName evidence="10">L-threonylcarbamoyladenylate synthase</fullName>
    </alternativeName>
</protein>
<dbReference type="EMBL" id="LVVT01000014">
    <property type="protein sequence ID" value="TQS82857.1"/>
    <property type="molecule type" value="Genomic_DNA"/>
</dbReference>
<evidence type="ECO:0000256" key="11">
    <source>
        <dbReference type="ARBA" id="ARBA00048366"/>
    </source>
</evidence>
<dbReference type="NCBIfam" id="TIGR00057">
    <property type="entry name" value="L-threonylcarbamoyladenylate synthase"/>
    <property type="match status" value="1"/>
</dbReference>
<keyword evidence="6" id="KW-0819">tRNA processing</keyword>
<dbReference type="Pfam" id="PF01300">
    <property type="entry name" value="Sua5_yciO_yrdC"/>
    <property type="match status" value="1"/>
</dbReference>
<dbReference type="InterPro" id="IPR006070">
    <property type="entry name" value="Sua5-like_dom"/>
</dbReference>
<organism evidence="13 14">
    <name type="scientific">Candidatus Methanomassiliicoccus intestinalis</name>
    <dbReference type="NCBI Taxonomy" id="1406512"/>
    <lineage>
        <taxon>Archaea</taxon>
        <taxon>Methanobacteriati</taxon>
        <taxon>Thermoplasmatota</taxon>
        <taxon>Thermoplasmata</taxon>
        <taxon>Methanomassiliicoccales</taxon>
        <taxon>Methanomassiliicoccaceae</taxon>
        <taxon>Methanomassiliicoccus</taxon>
    </lineage>
</organism>
<evidence type="ECO:0000256" key="5">
    <source>
        <dbReference type="ARBA" id="ARBA00022679"/>
    </source>
</evidence>
<evidence type="ECO:0000256" key="10">
    <source>
        <dbReference type="ARBA" id="ARBA00029774"/>
    </source>
</evidence>
<dbReference type="GO" id="GO:0061710">
    <property type="term" value="F:L-threonylcarbamoyladenylate synthase"/>
    <property type="evidence" value="ECO:0007669"/>
    <property type="project" value="UniProtKB-EC"/>
</dbReference>
<evidence type="ECO:0000256" key="9">
    <source>
        <dbReference type="ARBA" id="ARBA00022840"/>
    </source>
</evidence>
<dbReference type="InterPro" id="IPR050156">
    <property type="entry name" value="TC-AMP_synthase_SUA5"/>
</dbReference>
<dbReference type="SUPFAM" id="SSF55821">
    <property type="entry name" value="YrdC/RibB"/>
    <property type="match status" value="1"/>
</dbReference>
<keyword evidence="9" id="KW-0067">ATP-binding</keyword>
<feature type="domain" description="YrdC-like" evidence="12">
    <location>
        <begin position="17"/>
        <end position="201"/>
    </location>
</feature>
<gene>
    <name evidence="13" type="ORF">A3207_02605</name>
</gene>
<keyword evidence="8" id="KW-0547">Nucleotide-binding</keyword>
<accession>A0A8J8PFE3</accession>
<dbReference type="RefSeq" id="WP_400256373.1">
    <property type="nucleotide sequence ID" value="NZ_CAYAYE010000013.1"/>
</dbReference>
<keyword evidence="5" id="KW-0808">Transferase</keyword>
<dbReference type="GO" id="GO:0000049">
    <property type="term" value="F:tRNA binding"/>
    <property type="evidence" value="ECO:0007669"/>
    <property type="project" value="TreeGrafter"/>
</dbReference>
<reference evidence="13" key="1">
    <citation type="submission" date="2016-03" db="EMBL/GenBank/DDBJ databases">
        <authorList>
            <person name="Borrel G."/>
            <person name="Mccann A."/>
            <person name="O'Toole P.W."/>
        </authorList>
    </citation>
    <scope>NUCLEOTIDE SEQUENCE</scope>
    <source>
        <strain evidence="13">183</strain>
    </source>
</reference>
<evidence type="ECO:0000259" key="12">
    <source>
        <dbReference type="PROSITE" id="PS51163"/>
    </source>
</evidence>
<dbReference type="AlphaFoldDB" id="A0A8J8PFE3"/>
<proteinExistence type="inferred from homology"/>
<dbReference type="GO" id="GO:0005737">
    <property type="term" value="C:cytoplasm"/>
    <property type="evidence" value="ECO:0007669"/>
    <property type="project" value="UniProtKB-SubCell"/>
</dbReference>
<dbReference type="GO" id="GO:0006450">
    <property type="term" value="P:regulation of translational fidelity"/>
    <property type="evidence" value="ECO:0007669"/>
    <property type="project" value="TreeGrafter"/>
</dbReference>
<keyword evidence="4" id="KW-0963">Cytoplasm</keyword>
<dbReference type="PROSITE" id="PS51163">
    <property type="entry name" value="YRDC"/>
    <property type="match status" value="1"/>
</dbReference>
<dbReference type="PANTHER" id="PTHR17490:SF16">
    <property type="entry name" value="THREONYLCARBAMOYL-AMP SYNTHASE"/>
    <property type="match status" value="1"/>
</dbReference>
<evidence type="ECO:0000256" key="1">
    <source>
        <dbReference type="ARBA" id="ARBA00004496"/>
    </source>
</evidence>
<evidence type="ECO:0000313" key="13">
    <source>
        <dbReference type="EMBL" id="TQS82857.1"/>
    </source>
</evidence>
<comment type="caution">
    <text evidence="13">The sequence shown here is derived from an EMBL/GenBank/DDBJ whole genome shotgun (WGS) entry which is preliminary data.</text>
</comment>
<dbReference type="Proteomes" id="UP000752814">
    <property type="component" value="Unassembled WGS sequence"/>
</dbReference>
<evidence type="ECO:0000256" key="2">
    <source>
        <dbReference type="ARBA" id="ARBA00007663"/>
    </source>
</evidence>
<evidence type="ECO:0000256" key="7">
    <source>
        <dbReference type="ARBA" id="ARBA00022695"/>
    </source>
</evidence>
<comment type="subcellular location">
    <subcellularLocation>
        <location evidence="1">Cytoplasm</location>
    </subcellularLocation>
</comment>
<dbReference type="EC" id="2.7.7.87" evidence="3"/>
<keyword evidence="7" id="KW-0548">Nucleotidyltransferase</keyword>
<dbReference type="GO" id="GO:0005524">
    <property type="term" value="F:ATP binding"/>
    <property type="evidence" value="ECO:0007669"/>
    <property type="project" value="UniProtKB-KW"/>
</dbReference>